<dbReference type="AlphaFoldDB" id="A0A2W2CH07"/>
<sequence length="121" mass="11563">MLADATDLALLGFALTLAVLPVLTAAPAVATVSAAVHDRLANGAWPPARESLARFGRALRPGVGVSALAVALAGLLALNLAALAGGQVPGGAPLLLATALLAAALVGYAGLVVVAVGRAGG</sequence>
<gene>
    <name evidence="2" type="ORF">C1I99_14765</name>
</gene>
<reference evidence="2 3" key="1">
    <citation type="submission" date="2018-01" db="EMBL/GenBank/DDBJ databases">
        <title>Draft genome sequence of Salinispora sp. 13K206.</title>
        <authorList>
            <person name="Sahin N."/>
            <person name="Saygin H."/>
            <person name="Ay H."/>
        </authorList>
    </citation>
    <scope>NUCLEOTIDE SEQUENCE [LARGE SCALE GENOMIC DNA]</scope>
    <source>
        <strain evidence="2 3">13K206</strain>
    </source>
</reference>
<evidence type="ECO:0000313" key="3">
    <source>
        <dbReference type="Proteomes" id="UP000248749"/>
    </source>
</evidence>
<protein>
    <submittedName>
        <fullName evidence="2">Uncharacterized protein</fullName>
    </submittedName>
</protein>
<comment type="caution">
    <text evidence="2">The sequence shown here is derived from an EMBL/GenBank/DDBJ whole genome shotgun (WGS) entry which is preliminary data.</text>
</comment>
<evidence type="ECO:0000313" key="2">
    <source>
        <dbReference type="EMBL" id="PZF97852.1"/>
    </source>
</evidence>
<accession>A0A2W2CH07</accession>
<dbReference type="Proteomes" id="UP000248749">
    <property type="component" value="Unassembled WGS sequence"/>
</dbReference>
<keyword evidence="1" id="KW-0812">Transmembrane</keyword>
<name>A0A2W2CH07_9ACTN</name>
<keyword evidence="3" id="KW-1185">Reference proteome</keyword>
<keyword evidence="1" id="KW-1133">Transmembrane helix</keyword>
<evidence type="ECO:0000256" key="1">
    <source>
        <dbReference type="SAM" id="Phobius"/>
    </source>
</evidence>
<feature type="transmembrane region" description="Helical" evidence="1">
    <location>
        <begin position="94"/>
        <end position="116"/>
    </location>
</feature>
<dbReference type="EMBL" id="POUB01000087">
    <property type="protein sequence ID" value="PZF97852.1"/>
    <property type="molecule type" value="Genomic_DNA"/>
</dbReference>
<feature type="non-terminal residue" evidence="2">
    <location>
        <position position="121"/>
    </location>
</feature>
<proteinExistence type="predicted"/>
<feature type="transmembrane region" description="Helical" evidence="1">
    <location>
        <begin position="58"/>
        <end position="82"/>
    </location>
</feature>
<keyword evidence="1" id="KW-0472">Membrane</keyword>
<organism evidence="2 3">
    <name type="scientific">Micromonospora deserti</name>
    <dbReference type="NCBI Taxonomy" id="2070366"/>
    <lineage>
        <taxon>Bacteria</taxon>
        <taxon>Bacillati</taxon>
        <taxon>Actinomycetota</taxon>
        <taxon>Actinomycetes</taxon>
        <taxon>Micromonosporales</taxon>
        <taxon>Micromonosporaceae</taxon>
        <taxon>Micromonospora</taxon>
    </lineage>
</organism>